<dbReference type="CDD" id="cd00590">
    <property type="entry name" value="RRM_SF"/>
    <property type="match status" value="1"/>
</dbReference>
<feature type="compositionally biased region" description="Basic and acidic residues" evidence="2">
    <location>
        <begin position="1648"/>
        <end position="1659"/>
    </location>
</feature>
<evidence type="ECO:0000256" key="2">
    <source>
        <dbReference type="SAM" id="MobiDB-lite"/>
    </source>
</evidence>
<dbReference type="Gene3D" id="3.30.70.330">
    <property type="match status" value="1"/>
</dbReference>
<feature type="compositionally biased region" description="Polar residues" evidence="2">
    <location>
        <begin position="1357"/>
        <end position="1384"/>
    </location>
</feature>
<dbReference type="EMBL" id="QJNU01000380">
    <property type="protein sequence ID" value="RYP00676.1"/>
    <property type="molecule type" value="Genomic_DNA"/>
</dbReference>
<accession>A0A4Q4T8F3</accession>
<feature type="compositionally biased region" description="Low complexity" evidence="2">
    <location>
        <begin position="660"/>
        <end position="675"/>
    </location>
</feature>
<dbReference type="InterPro" id="IPR035979">
    <property type="entry name" value="RBD_domain_sf"/>
</dbReference>
<feature type="compositionally biased region" description="Polar residues" evidence="2">
    <location>
        <begin position="385"/>
        <end position="396"/>
    </location>
</feature>
<feature type="compositionally biased region" description="Basic and acidic residues" evidence="2">
    <location>
        <begin position="1284"/>
        <end position="1296"/>
    </location>
</feature>
<feature type="compositionally biased region" description="Basic residues" evidence="2">
    <location>
        <begin position="1671"/>
        <end position="1689"/>
    </location>
</feature>
<feature type="compositionally biased region" description="Polar residues" evidence="2">
    <location>
        <begin position="695"/>
        <end position="705"/>
    </location>
</feature>
<feature type="compositionally biased region" description="Basic and acidic residues" evidence="2">
    <location>
        <begin position="1229"/>
        <end position="1240"/>
    </location>
</feature>
<feature type="compositionally biased region" description="Low complexity" evidence="2">
    <location>
        <begin position="1816"/>
        <end position="1827"/>
    </location>
</feature>
<feature type="compositionally biased region" description="Basic and acidic residues" evidence="2">
    <location>
        <begin position="403"/>
        <end position="412"/>
    </location>
</feature>
<feature type="compositionally biased region" description="Low complexity" evidence="2">
    <location>
        <begin position="1660"/>
        <end position="1670"/>
    </location>
</feature>
<evidence type="ECO:0000313" key="4">
    <source>
        <dbReference type="EMBL" id="RYP00676.1"/>
    </source>
</evidence>
<feature type="compositionally biased region" description="Polar residues" evidence="2">
    <location>
        <begin position="531"/>
        <end position="540"/>
    </location>
</feature>
<feature type="compositionally biased region" description="Basic residues" evidence="2">
    <location>
        <begin position="1732"/>
        <end position="1741"/>
    </location>
</feature>
<protein>
    <recommendedName>
        <fullName evidence="3">RRM domain-containing protein</fullName>
    </recommendedName>
</protein>
<feature type="domain" description="RRM" evidence="3">
    <location>
        <begin position="836"/>
        <end position="918"/>
    </location>
</feature>
<gene>
    <name evidence="4" type="ORF">DL764_006450</name>
</gene>
<feature type="compositionally biased region" description="Polar residues" evidence="2">
    <location>
        <begin position="1510"/>
        <end position="1520"/>
    </location>
</feature>
<keyword evidence="1" id="KW-0694">RNA-binding</keyword>
<comment type="caution">
    <text evidence="4">The sequence shown here is derived from an EMBL/GenBank/DDBJ whole genome shotgun (WGS) entry which is preliminary data.</text>
</comment>
<dbReference type="STRING" id="155417.A0A4Q4T8F3"/>
<reference evidence="4 5" key="1">
    <citation type="submission" date="2018-06" db="EMBL/GenBank/DDBJ databases">
        <title>Complete Genomes of Monosporascus.</title>
        <authorList>
            <person name="Robinson A.J."/>
            <person name="Natvig D.O."/>
        </authorList>
    </citation>
    <scope>NUCLEOTIDE SEQUENCE [LARGE SCALE GENOMIC DNA]</scope>
    <source>
        <strain evidence="4 5">CBS 110550</strain>
    </source>
</reference>
<sequence>MADTIYRRITKEQAIGAAGAPPYQNNEGDLPPDFFTWPIPSAYLAIFSTSNGTKPWRPAPKLTRATRPKIWDAAKIQSFSDEIRTLFWAHSKHLQPLQSYYELYKYFDAHDIFHCGPLNLWNVIHHLISENRMVLEDLKDDVMPHFDSWAADLLRDEDCRNRLRAWNQEVQNDILHCFNQQELVELDGMEVWYLPTIRHVVWTHYVRLRREPDQPVPHAVQPSNMNVNVPSKNGSEGFVGKVVLSVTGNREPGKGAAEKTEISNKTVKATTIVDGTSGTAAHNAGYIVPAKLEKETQPNTQPDIYSTTAPVTVQLATPPNAHDYIMASLPSYSSWVVQPRITSTGAAPVVALPNLPSQSSSNTLDVASLSGMVRAISAPPLGSATIGSNAGSSRNKGLQPYSGERRVSDHEQSKGCATQGDVAWQIPLSSHVNVQRNGQPDPLMPHSVQQNVQGQYFSPQGQGSVMPPPPPPVYRPGMGYRTGLRTVPDKLEFYAAWQPEPSQGTRHNMPRQNSSYLPHSSNSSRPWLSAGPNQAVTQANGRGHPAAMGQGPPSFPYSRHIFSPRGLAAPVIHVTPTQRSFGRGISNNGPQAPVGPQPSAGPGGGAPLNRRSSHAHNGRTGSGNWEAAGTDTLHGPKSVYRKKDSPLGTGSQNKNKKTTPQKGQPQPQQQLQQSPYVPTHQIMAGGGGGNWAATRRQSNESQYQGSAPFDSRRMSSGRCQQRHQRQASNASSRVSAHDQGRLESRLFSPTQQQGQRYHRGSDGSGSGGGVLYHPNPQQKRWDSSGSFKHPFPKFPYSDDPNCLNRARADDDSSGGAQPYYIRYQPCPCKFCRELDRSVYVSRLNNRHVEEEDIVRSRFETIFSKYGEIECVRITGNGRAAVVRFVRQEPVFKAIRELDDKKIDGINADHAVKVKHPIGSQFFKPWTPPPQEDSQRPDRFTLHGSDRPGEYGSPPRTDSLQQIGAVQESSGYDPGASPVNAATSFSVPIIPEEVALPSSSSESPALPSGSSVQQEDKETTTQRADKETTTPTGITKMPVTSPGRGNATVIVDDAPTSRSPSSGRKDTLPSPTEPEAQIAATVEAPHRSPESTSCDHGSAQDDRDVAVAQAELQDDSDPAIDQEIAYGTVVHRPDKAKYRSLPPGWVSPSAHDDTIDNDSKTQEEVSAGMTGTTSALSPTRAAQHGDRQRQTSTADAEDNSSHEHFRKRKAAKTAGSVRGSPTKKSVQVWKEGEPRQQRRDTTNASNAVTSVPVGSGAGESRQTGGQRSLRVKKQRNKTKPQRAADVNKKDDNNDDNGRTGQPLPYAADFFKPALKSNAPLPTYPVGNDNSDGQQKGEGSKAWKGKGKAEIDKEDAFVAQNTVINNHWRTASSEQRLEQTLTNCLHPQQSQSQSQPKPSKGTVRGRAKSGAPAATFPAQPASAPVTLPAVSVPVPVPTAPYDYRTEADYDEYYGDGDGDRAKSGYDDESKHEKEQQGKEDTLEPFPDYQDPLIAPVVAAGAARENEREKHNSSSSRAPSPTKNAAAPSDASPVIFDGGDAAAPGTPQSTPSPVKPAAGWASAGVSPHKLNPCAKEFVSSPKPPSRASSNTIGRSPKKLEAEAVSTGPVNPAANDTRTGKTKKGKNKNKGKGPAATSATKDDNKSTTAAHSRPESRATEHSDVSASSSGVGAASRHKSKGGPHSKHHHHHKASSSFSPSKRQSDNGQSSPTKAQSPTKQKSTQQTTQSATGGGKKAVHTTKHQSSKTGPRQQQSYSNPAPPGPPKLDNTNDWPGLPPAAANVNDKANDGNQASSAAVRDARAQSASTWGRSPRAVRETSSSASSSVVVVPSDKDKEQKQKQKRGWGNEWPDGERKGG</sequence>
<feature type="region of interest" description="Disordered" evidence="2">
    <location>
        <begin position="383"/>
        <end position="412"/>
    </location>
</feature>
<dbReference type="SUPFAM" id="SSF54928">
    <property type="entry name" value="RNA-binding domain, RBD"/>
    <property type="match status" value="1"/>
</dbReference>
<dbReference type="Proteomes" id="UP000293360">
    <property type="component" value="Unassembled WGS sequence"/>
</dbReference>
<feature type="compositionally biased region" description="Basic and acidic residues" evidence="2">
    <location>
        <begin position="1149"/>
        <end position="1162"/>
    </location>
</feature>
<feature type="compositionally biased region" description="Polar residues" evidence="2">
    <location>
        <begin position="1742"/>
        <end position="1754"/>
    </location>
</feature>
<keyword evidence="5" id="KW-1185">Reference proteome</keyword>
<feature type="compositionally biased region" description="Basic and acidic residues" evidence="2">
    <location>
        <begin position="1013"/>
        <end position="1027"/>
    </location>
</feature>
<feature type="compositionally biased region" description="Basic residues" evidence="2">
    <location>
        <begin position="1616"/>
        <end position="1627"/>
    </location>
</feature>
<feature type="region of interest" description="Disordered" evidence="2">
    <location>
        <begin position="919"/>
        <end position="957"/>
    </location>
</feature>
<name>A0A4Q4T8F3_9PEZI</name>
<feature type="region of interest" description="Disordered" evidence="2">
    <location>
        <begin position="579"/>
        <end position="788"/>
    </location>
</feature>
<feature type="compositionally biased region" description="Basic and acidic residues" evidence="2">
    <location>
        <begin position="1345"/>
        <end position="1354"/>
    </location>
</feature>
<dbReference type="OrthoDB" id="3941926at2759"/>
<feature type="compositionally biased region" description="Low complexity" evidence="2">
    <location>
        <begin position="589"/>
        <end position="600"/>
    </location>
</feature>
<dbReference type="GO" id="GO:0003723">
    <property type="term" value="F:RNA binding"/>
    <property type="evidence" value="ECO:0007669"/>
    <property type="project" value="UniProtKB-UniRule"/>
</dbReference>
<feature type="compositionally biased region" description="Basic and acidic residues" evidence="2">
    <location>
        <begin position="1455"/>
        <end position="1479"/>
    </location>
</feature>
<feature type="compositionally biased region" description="Polar residues" evidence="2">
    <location>
        <begin position="775"/>
        <end position="786"/>
    </location>
</feature>
<proteinExistence type="predicted"/>
<feature type="compositionally biased region" description="Low complexity" evidence="2">
    <location>
        <begin position="1708"/>
        <end position="1726"/>
    </location>
</feature>
<evidence type="ECO:0000256" key="1">
    <source>
        <dbReference type="PROSITE-ProRule" id="PRU00176"/>
    </source>
</evidence>
<feature type="compositionally biased region" description="Low complexity" evidence="2">
    <location>
        <begin position="1418"/>
        <end position="1431"/>
    </location>
</feature>
<feature type="compositionally biased region" description="Low complexity" evidence="2">
    <location>
        <begin position="1385"/>
        <end position="1398"/>
    </location>
</feature>
<feature type="compositionally biased region" description="Basic and acidic residues" evidence="2">
    <location>
        <begin position="735"/>
        <end position="744"/>
    </location>
</feature>
<feature type="region of interest" description="Disordered" evidence="2">
    <location>
        <begin position="499"/>
        <end position="561"/>
    </location>
</feature>
<organism evidence="4 5">
    <name type="scientific">Monosporascus ibericus</name>
    <dbReference type="NCBI Taxonomy" id="155417"/>
    <lineage>
        <taxon>Eukaryota</taxon>
        <taxon>Fungi</taxon>
        <taxon>Dikarya</taxon>
        <taxon>Ascomycota</taxon>
        <taxon>Pezizomycotina</taxon>
        <taxon>Sordariomycetes</taxon>
        <taxon>Xylariomycetidae</taxon>
        <taxon>Xylariales</taxon>
        <taxon>Xylariales incertae sedis</taxon>
        <taxon>Monosporascus</taxon>
    </lineage>
</organism>
<dbReference type="InterPro" id="IPR000504">
    <property type="entry name" value="RRM_dom"/>
</dbReference>
<evidence type="ECO:0000259" key="3">
    <source>
        <dbReference type="PROSITE" id="PS50102"/>
    </source>
</evidence>
<feature type="compositionally biased region" description="Polar residues" evidence="2">
    <location>
        <begin position="500"/>
        <end position="513"/>
    </location>
</feature>
<feature type="compositionally biased region" description="Basic residues" evidence="2">
    <location>
        <begin position="1268"/>
        <end position="1279"/>
    </location>
</feature>
<feature type="compositionally biased region" description="Polar residues" evidence="2">
    <location>
        <begin position="579"/>
        <end position="588"/>
    </location>
</feature>
<feature type="region of interest" description="Disordered" evidence="2">
    <location>
        <begin position="994"/>
        <end position="1854"/>
    </location>
</feature>
<feature type="compositionally biased region" description="Low complexity" evidence="2">
    <location>
        <begin position="514"/>
        <end position="524"/>
    </location>
</feature>
<dbReference type="PROSITE" id="PS50102">
    <property type="entry name" value="RRM"/>
    <property type="match status" value="1"/>
</dbReference>
<feature type="compositionally biased region" description="Low complexity" evidence="2">
    <location>
        <begin position="994"/>
        <end position="1011"/>
    </location>
</feature>
<feature type="compositionally biased region" description="Basic and acidic residues" evidence="2">
    <location>
        <begin position="932"/>
        <end position="948"/>
    </location>
</feature>
<dbReference type="InterPro" id="IPR012677">
    <property type="entry name" value="Nucleotide-bd_a/b_plait_sf"/>
</dbReference>
<evidence type="ECO:0000313" key="5">
    <source>
        <dbReference type="Proteomes" id="UP000293360"/>
    </source>
</evidence>